<dbReference type="Pfam" id="PF09345">
    <property type="entry name" value="SiaC"/>
    <property type="match status" value="1"/>
</dbReference>
<keyword evidence="3" id="KW-1185">Reference proteome</keyword>
<dbReference type="AlphaFoldDB" id="A1ZNS9"/>
<proteinExistence type="predicted"/>
<evidence type="ECO:0000313" key="2">
    <source>
        <dbReference type="EMBL" id="EAY27968.1"/>
    </source>
</evidence>
<evidence type="ECO:0000259" key="1">
    <source>
        <dbReference type="Pfam" id="PF09345"/>
    </source>
</evidence>
<gene>
    <name evidence="2" type="ORF">M23134_02637</name>
</gene>
<dbReference type="EMBL" id="AAWS01000019">
    <property type="protein sequence ID" value="EAY27968.1"/>
    <property type="molecule type" value="Genomic_DNA"/>
</dbReference>
<evidence type="ECO:0000313" key="3">
    <source>
        <dbReference type="Proteomes" id="UP000004095"/>
    </source>
</evidence>
<dbReference type="OrthoDB" id="5297629at2"/>
<dbReference type="eggNOG" id="ENOG5031W5M">
    <property type="taxonomic scope" value="Bacteria"/>
</dbReference>
<dbReference type="RefSeq" id="WP_002698628.1">
    <property type="nucleotide sequence ID" value="NZ_AAWS01000019.1"/>
</dbReference>
<reference evidence="2 3" key="1">
    <citation type="submission" date="2007-01" db="EMBL/GenBank/DDBJ databases">
        <authorList>
            <person name="Haygood M."/>
            <person name="Podell S."/>
            <person name="Anderson C."/>
            <person name="Hopkinson B."/>
            <person name="Roe K."/>
            <person name="Barbeau K."/>
            <person name="Gaasterland T."/>
            <person name="Ferriera S."/>
            <person name="Johnson J."/>
            <person name="Kravitz S."/>
            <person name="Beeson K."/>
            <person name="Sutton G."/>
            <person name="Rogers Y.-H."/>
            <person name="Friedman R."/>
            <person name="Frazier M."/>
            <person name="Venter J.C."/>
        </authorList>
    </citation>
    <scope>NUCLEOTIDE SEQUENCE [LARGE SCALE GENOMIC DNA]</scope>
    <source>
        <strain evidence="2 3">ATCC 23134</strain>
    </source>
</reference>
<organism evidence="2 3">
    <name type="scientific">Microscilla marina ATCC 23134</name>
    <dbReference type="NCBI Taxonomy" id="313606"/>
    <lineage>
        <taxon>Bacteria</taxon>
        <taxon>Pseudomonadati</taxon>
        <taxon>Bacteroidota</taxon>
        <taxon>Cytophagia</taxon>
        <taxon>Cytophagales</taxon>
        <taxon>Microscillaceae</taxon>
        <taxon>Microscilla</taxon>
    </lineage>
</organism>
<dbReference type="InterPro" id="IPR018530">
    <property type="entry name" value="SiaC"/>
</dbReference>
<name>A1ZNS9_MICM2</name>
<dbReference type="Proteomes" id="UP000004095">
    <property type="component" value="Unassembled WGS sequence"/>
</dbReference>
<comment type="caution">
    <text evidence="2">The sequence shown here is derived from an EMBL/GenBank/DDBJ whole genome shotgun (WGS) entry which is preliminary data.</text>
</comment>
<protein>
    <recommendedName>
        <fullName evidence="1">SiaC family regulatory phosphoprotein domain-containing protein</fullName>
    </recommendedName>
</protein>
<accession>A1ZNS9</accession>
<feature type="domain" description="SiaC family regulatory phosphoprotein" evidence="1">
    <location>
        <begin position="8"/>
        <end position="117"/>
    </location>
</feature>
<sequence>MVEIISLEGTEDTPKIVLDPKNGVFEFTGRSLPEDAMDFYEPVVEWFGRYKNNPNAQTKVVFKLEYINSASTKACVDVLKALEPIPHTQVVWVYDDEDIEDLGKQFARLVEVPFQVTREEM</sequence>